<comment type="caution">
    <text evidence="1">The sequence shown here is derived from an EMBL/GenBank/DDBJ whole genome shotgun (WGS) entry which is preliminary data.</text>
</comment>
<gene>
    <name evidence="1" type="ORF">EA655_07425</name>
</gene>
<dbReference type="SUPFAM" id="SSF56059">
    <property type="entry name" value="Glutathione synthetase ATP-binding domain-like"/>
    <property type="match status" value="1"/>
</dbReference>
<dbReference type="AlphaFoldDB" id="A0A4Q8M6C2"/>
<reference evidence="1 2" key="1">
    <citation type="submission" date="2019-02" db="EMBL/GenBank/DDBJ databases">
        <title>WGS of Pseudoxanthomonas species novum from clinical isolates.</title>
        <authorList>
            <person name="Bernier A.-M."/>
            <person name="Bernard K."/>
            <person name="Vachon A."/>
        </authorList>
    </citation>
    <scope>NUCLEOTIDE SEQUENCE [LARGE SCALE GENOMIC DNA]</scope>
    <source>
        <strain evidence="1 2">NML130969</strain>
    </source>
</reference>
<dbReference type="Proteomes" id="UP000294164">
    <property type="component" value="Unassembled WGS sequence"/>
</dbReference>
<sequence length="431" mass="47384">MNLAEQLNLSCACRTLDATRLHQSLPTSLADSHPHLFSETAVFIDMPTRNAIAQAVATLERVTCLPGYRQAVVERAHGTDTLAPDFGPSGVFMGYDFHLGADGPRLIEINTNAGGALLSAALAGAQNTCCAAMEQWLGRADLTQAFIDMFRAEWRAQRGVQSWRTAVVVDDDPQQQYLAPEFELVRRLFEHHGVRAIVADPRELQWRDGALWHPALPADLPIDMVYNRLTDFDLSESSHAALRSAYQVGAVVLTPHPRAHAMHADKRNLIWLGDDVQMARWGAGEADRAVLRAVVPAAQAVLPANAEVLWRERRQWFFKPMAGYGGKAAYRGDKLTRKTWEHITAGGFVAQALVPPSERMVTVDDVPMRLKVDMRAYAYRGRVLLLAARTYAGQTTNLRTPGGGFAPVLVLPFGDAAQANDSSITVQKMLA</sequence>
<dbReference type="OrthoDB" id="344992at2"/>
<evidence type="ECO:0000313" key="2">
    <source>
        <dbReference type="Proteomes" id="UP000294164"/>
    </source>
</evidence>
<organism evidence="1 2">
    <name type="scientific">Pseudoxanthomonas winnipegensis</name>
    <dbReference type="NCBI Taxonomy" id="2480810"/>
    <lineage>
        <taxon>Bacteria</taxon>
        <taxon>Pseudomonadati</taxon>
        <taxon>Pseudomonadota</taxon>
        <taxon>Gammaproteobacteria</taxon>
        <taxon>Lysobacterales</taxon>
        <taxon>Lysobacteraceae</taxon>
        <taxon>Pseudoxanthomonas</taxon>
    </lineage>
</organism>
<evidence type="ECO:0008006" key="3">
    <source>
        <dbReference type="Google" id="ProtNLM"/>
    </source>
</evidence>
<protein>
    <recommendedName>
        <fullName evidence="3">Circularly permuted type 2 ATP-grasp protein</fullName>
    </recommendedName>
</protein>
<dbReference type="RefSeq" id="WP_057380599.1">
    <property type="nucleotide sequence ID" value="NZ_SHMG01000003.1"/>
</dbReference>
<dbReference type="EMBL" id="SHMG01000003">
    <property type="protein sequence ID" value="TAA44740.1"/>
    <property type="molecule type" value="Genomic_DNA"/>
</dbReference>
<name>A0A4Q8M6C2_9GAMM</name>
<accession>A0A4Q8M6C2</accession>
<evidence type="ECO:0000313" key="1">
    <source>
        <dbReference type="EMBL" id="TAA44740.1"/>
    </source>
</evidence>
<proteinExistence type="predicted"/>